<evidence type="ECO:0000256" key="2">
    <source>
        <dbReference type="ARBA" id="ARBA00001966"/>
    </source>
</evidence>
<evidence type="ECO:0000313" key="7">
    <source>
        <dbReference type="Proteomes" id="UP000271098"/>
    </source>
</evidence>
<evidence type="ECO:0000256" key="1">
    <source>
        <dbReference type="ARBA" id="ARBA00001917"/>
    </source>
</evidence>
<evidence type="ECO:0000256" key="3">
    <source>
        <dbReference type="ARBA" id="ARBA00022630"/>
    </source>
</evidence>
<dbReference type="InterPro" id="IPR019575">
    <property type="entry name" value="Nuop51_4Fe4S-bd"/>
</dbReference>
<dbReference type="SMART" id="SM00928">
    <property type="entry name" value="NADH_4Fe-4S"/>
    <property type="match status" value="1"/>
</dbReference>
<dbReference type="InterPro" id="IPR008936">
    <property type="entry name" value="Rho_GTPase_activation_prot"/>
</dbReference>
<proteinExistence type="predicted"/>
<dbReference type="InterPro" id="IPR050837">
    <property type="entry name" value="ComplexI_51kDa_subunit"/>
</dbReference>
<protein>
    <submittedName>
        <fullName evidence="8">NADH_4Fe-4S domain-containing protein</fullName>
    </submittedName>
</protein>
<dbReference type="WBParaSite" id="GPUH_0001169601-mRNA-1">
    <property type="protein sequence ID" value="GPUH_0001169601-mRNA-1"/>
    <property type="gene ID" value="GPUH_0001169601"/>
</dbReference>
<dbReference type="Proteomes" id="UP000271098">
    <property type="component" value="Unassembled WGS sequence"/>
</dbReference>
<dbReference type="SUPFAM" id="SSF48350">
    <property type="entry name" value="GTPase activation domain, GAP"/>
    <property type="match status" value="1"/>
</dbReference>
<comment type="cofactor">
    <cofactor evidence="1">
        <name>FMN</name>
        <dbReference type="ChEBI" id="CHEBI:58210"/>
    </cofactor>
</comment>
<reference evidence="8" key="1">
    <citation type="submission" date="2016-06" db="UniProtKB">
        <authorList>
            <consortium name="WormBaseParasite"/>
        </authorList>
    </citation>
    <scope>IDENTIFICATION</scope>
</reference>
<dbReference type="InterPro" id="IPR037207">
    <property type="entry name" value="Nuop51_4Fe4S-bd_sf"/>
</dbReference>
<dbReference type="OrthoDB" id="10264848at2759"/>
<evidence type="ECO:0000313" key="8">
    <source>
        <dbReference type="WBParaSite" id="GPUH_0001169601-mRNA-1"/>
    </source>
</evidence>
<accession>A0A183DSJ1</accession>
<gene>
    <name evidence="6" type="ORF">GPUH_LOCUS11679</name>
</gene>
<dbReference type="AlphaFoldDB" id="A0A183DSJ1"/>
<comment type="cofactor">
    <cofactor evidence="2">
        <name>[4Fe-4S] cluster</name>
        <dbReference type="ChEBI" id="CHEBI:49883"/>
    </cofactor>
</comment>
<dbReference type="EMBL" id="UYRT01078725">
    <property type="protein sequence ID" value="VDN19099.1"/>
    <property type="molecule type" value="Genomic_DNA"/>
</dbReference>
<dbReference type="GO" id="GO:0005739">
    <property type="term" value="C:mitochondrion"/>
    <property type="evidence" value="ECO:0007669"/>
    <property type="project" value="GOC"/>
</dbReference>
<dbReference type="GO" id="GO:0006120">
    <property type="term" value="P:mitochondrial electron transport, NADH to ubiquinone"/>
    <property type="evidence" value="ECO:0007669"/>
    <property type="project" value="TreeGrafter"/>
</dbReference>
<evidence type="ECO:0000313" key="6">
    <source>
        <dbReference type="EMBL" id="VDN19099.1"/>
    </source>
</evidence>
<evidence type="ECO:0000256" key="4">
    <source>
        <dbReference type="ARBA" id="ARBA00022643"/>
    </source>
</evidence>
<dbReference type="Gene3D" id="1.10.506.10">
    <property type="entry name" value="GTPase Activation - p120gap, domain 1"/>
    <property type="match status" value="1"/>
</dbReference>
<keyword evidence="3" id="KW-0285">Flavoprotein</keyword>
<sequence>MNGTSTKRRMRCTPCREGTQWLNKVMWRFVKGRAKPAEIDALWEISKQIESHTICALGDAAAWPVQGLIQKIATMDLCGEHSGMDTLTMLCERLRSEKLLVASELDTLQRLNEQVDSEQSDLALLTWICRQQQTVLSRLINSHPDVRPENCCMLIAQLDGTRFVAGYRRIDGQHYSSVTELLNLLLNSPTLVAEILHNIDQISKGNESPFAELVPCIYSLVYGCAVFPEDERRVLEVLFQLLDIQLISHSDPRLVLRRGNASFCQLYRLFSEGMYSSKIFLTAALHDPVMFVLSQDDLFLDIEPTKTLIRFPPEERRRRFGEDENSLSFLQKLTAHRRYIESKLVTITTRFIQGISYHIFLTAALHDPVMFVLSQDDLFLDIEPTKTLIRFPPEERRRRFGEDENSLSFLQKLTAHRRYIESKLVTITTRFIQGISYHV</sequence>
<dbReference type="Pfam" id="PF10589">
    <property type="entry name" value="NADH_4Fe-4S"/>
    <property type="match status" value="1"/>
</dbReference>
<dbReference type="Gene3D" id="1.20.1440.230">
    <property type="entry name" value="NADH-ubiquinone oxidoreductase 51kDa subunit, iron-sulphur binding domain"/>
    <property type="match status" value="1"/>
</dbReference>
<name>A0A183DSJ1_9BILA</name>
<keyword evidence="7" id="KW-1185">Reference proteome</keyword>
<feature type="domain" description="NADH-ubiquinone oxidoreductase 51kDa subunit iron-sulphur binding" evidence="5">
    <location>
        <begin position="5"/>
        <end position="39"/>
    </location>
</feature>
<dbReference type="FunFam" id="1.20.1440.230:FF:000001">
    <property type="entry name" value="Mitochondrial NADH dehydrogenase flavoprotein 1"/>
    <property type="match status" value="1"/>
</dbReference>
<organism evidence="8">
    <name type="scientific">Gongylonema pulchrum</name>
    <dbReference type="NCBI Taxonomy" id="637853"/>
    <lineage>
        <taxon>Eukaryota</taxon>
        <taxon>Metazoa</taxon>
        <taxon>Ecdysozoa</taxon>
        <taxon>Nematoda</taxon>
        <taxon>Chromadorea</taxon>
        <taxon>Rhabditida</taxon>
        <taxon>Spirurina</taxon>
        <taxon>Spiruromorpha</taxon>
        <taxon>Spiruroidea</taxon>
        <taxon>Gongylonematidae</taxon>
        <taxon>Gongylonema</taxon>
    </lineage>
</organism>
<reference evidence="6 7" key="2">
    <citation type="submission" date="2018-11" db="EMBL/GenBank/DDBJ databases">
        <authorList>
            <consortium name="Pathogen Informatics"/>
        </authorList>
    </citation>
    <scope>NUCLEOTIDE SEQUENCE [LARGE SCALE GENOMIC DNA]</scope>
</reference>
<evidence type="ECO:0000259" key="5">
    <source>
        <dbReference type="SMART" id="SM00928"/>
    </source>
</evidence>
<dbReference type="PANTHER" id="PTHR11780:SF10">
    <property type="entry name" value="NADH DEHYDROGENASE [UBIQUINONE] FLAVOPROTEIN 1, MITOCHONDRIAL"/>
    <property type="match status" value="1"/>
</dbReference>
<dbReference type="GO" id="GO:0051539">
    <property type="term" value="F:4 iron, 4 sulfur cluster binding"/>
    <property type="evidence" value="ECO:0007669"/>
    <property type="project" value="InterPro"/>
</dbReference>
<dbReference type="PANTHER" id="PTHR11780">
    <property type="entry name" value="NADH-UBIQUINONE OXIDOREDUCTASE FLAVOPROTEIN 1 NDUFV1"/>
    <property type="match status" value="1"/>
</dbReference>
<dbReference type="SUPFAM" id="SSF140490">
    <property type="entry name" value="Nqo1C-terminal domain-like"/>
    <property type="match status" value="1"/>
</dbReference>
<keyword evidence="4" id="KW-0288">FMN</keyword>